<accession>A0A1M6CSE0</accession>
<protein>
    <submittedName>
        <fullName evidence="1">CarboxypepD_reg-like domain-containing protein</fullName>
    </submittedName>
</protein>
<reference evidence="1 2" key="1">
    <citation type="submission" date="2016-11" db="EMBL/GenBank/DDBJ databases">
        <authorList>
            <person name="Jaros S."/>
            <person name="Januszkiewicz K."/>
            <person name="Wedrychowicz H."/>
        </authorList>
    </citation>
    <scope>NUCLEOTIDE SEQUENCE [LARGE SCALE GENOMIC DNA]</scope>
    <source>
        <strain evidence="1 2">DSM 21425</strain>
    </source>
</reference>
<dbReference type="STRING" id="579105.SAMN04488096_103125"/>
<proteinExistence type="predicted"/>
<dbReference type="InterPro" id="IPR008969">
    <property type="entry name" value="CarboxyPept-like_regulatory"/>
</dbReference>
<organism evidence="1 2">
    <name type="scientific">Mesonia phycicola</name>
    <dbReference type="NCBI Taxonomy" id="579105"/>
    <lineage>
        <taxon>Bacteria</taxon>
        <taxon>Pseudomonadati</taxon>
        <taxon>Bacteroidota</taxon>
        <taxon>Flavobacteriia</taxon>
        <taxon>Flavobacteriales</taxon>
        <taxon>Flavobacteriaceae</taxon>
        <taxon>Mesonia</taxon>
    </lineage>
</organism>
<dbReference type="EMBL" id="FQYY01000003">
    <property type="protein sequence ID" value="SHI63638.1"/>
    <property type="molecule type" value="Genomic_DNA"/>
</dbReference>
<dbReference type="Pfam" id="PF13715">
    <property type="entry name" value="CarbopepD_reg_2"/>
    <property type="match status" value="1"/>
</dbReference>
<dbReference type="RefSeq" id="WP_073148993.1">
    <property type="nucleotide sequence ID" value="NZ_FQYY01000003.1"/>
</dbReference>
<name>A0A1M6CSE0_9FLAO</name>
<dbReference type="SUPFAM" id="SSF49464">
    <property type="entry name" value="Carboxypeptidase regulatory domain-like"/>
    <property type="match status" value="1"/>
</dbReference>
<gene>
    <name evidence="1" type="ORF">SAMN04488096_103125</name>
</gene>
<evidence type="ECO:0000313" key="2">
    <source>
        <dbReference type="Proteomes" id="UP000184225"/>
    </source>
</evidence>
<dbReference type="AlphaFoldDB" id="A0A1M6CSE0"/>
<sequence length="326" mass="38311">MAIAQYNVTGKIIDAQTQKPIDGASIYFNGTTIGTISNKNGYFTLTYLQNTKAPLIISSLGYATQQFEIKAKENNLNIVALQPSIESLEEVFLETDPWSREKKLKYFREWFLGKDYQEKNCEILNEDALKLRFSPTTKQLTAEATKVLIIKNKYLNYKINYHLINFTLQFEELKGLDKKYYQPYSFYYSGTSFFEELNEKTKKKFLKRRNNTFLGSITHFMRSLAHKELEENSFRIFNRHFETQPYRYLQIDKIEGMTRVTISQPKLTILYNNEEQSFIQLVEEKDSTNFYIDNLGNFYPSNLFFFGGQMGIKRVANLLPLNYKVN</sequence>
<dbReference type="Proteomes" id="UP000184225">
    <property type="component" value="Unassembled WGS sequence"/>
</dbReference>
<evidence type="ECO:0000313" key="1">
    <source>
        <dbReference type="EMBL" id="SHI63638.1"/>
    </source>
</evidence>
<dbReference type="OrthoDB" id="1223654at2"/>
<dbReference type="Gene3D" id="2.60.40.1120">
    <property type="entry name" value="Carboxypeptidase-like, regulatory domain"/>
    <property type="match status" value="1"/>
</dbReference>
<keyword evidence="2" id="KW-1185">Reference proteome</keyword>